<dbReference type="InterPro" id="IPR007522">
    <property type="entry name" value="CRISPR-assoc_prot_TM1795"/>
</dbReference>
<organism evidence="3 4">
    <name type="scientific">Phototrophicus methaneseepsis</name>
    <dbReference type="NCBI Taxonomy" id="2710758"/>
    <lineage>
        <taxon>Bacteria</taxon>
        <taxon>Bacillati</taxon>
        <taxon>Chloroflexota</taxon>
        <taxon>Candidatus Thermofontia</taxon>
        <taxon>Phototrophicales</taxon>
        <taxon>Phototrophicaceae</taxon>
        <taxon>Phototrophicus</taxon>
    </lineage>
</organism>
<dbReference type="InterPro" id="IPR005537">
    <property type="entry name" value="RAMP_III_fam"/>
</dbReference>
<proteinExistence type="predicted"/>
<dbReference type="NCBIfam" id="TIGR01894">
    <property type="entry name" value="cas_TM1795_cmr1"/>
    <property type="match status" value="1"/>
</dbReference>
<dbReference type="GO" id="GO:0051607">
    <property type="term" value="P:defense response to virus"/>
    <property type="evidence" value="ECO:0007669"/>
    <property type="project" value="UniProtKB-KW"/>
</dbReference>
<dbReference type="AlphaFoldDB" id="A0A7S8E5W7"/>
<accession>A0A7S8E5W7</accession>
<name>A0A7S8E5W7_9CHLR</name>
<evidence type="ECO:0000313" key="3">
    <source>
        <dbReference type="EMBL" id="QPC80930.1"/>
    </source>
</evidence>
<keyword evidence="1" id="KW-0051">Antiviral defense</keyword>
<dbReference type="EMBL" id="CP062983">
    <property type="protein sequence ID" value="QPC80930.1"/>
    <property type="molecule type" value="Genomic_DNA"/>
</dbReference>
<feature type="domain" description="CRISPR type III-associated protein" evidence="2">
    <location>
        <begin position="7"/>
        <end position="164"/>
    </location>
</feature>
<dbReference type="RefSeq" id="WP_195169005.1">
    <property type="nucleotide sequence ID" value="NZ_CP062983.1"/>
</dbReference>
<evidence type="ECO:0000256" key="1">
    <source>
        <dbReference type="ARBA" id="ARBA00023118"/>
    </source>
</evidence>
<evidence type="ECO:0000259" key="2">
    <source>
        <dbReference type="Pfam" id="PF03787"/>
    </source>
</evidence>
<protein>
    <submittedName>
        <fullName evidence="3">Type III-B CRISPR module RAMP protein Cmr1</fullName>
    </submittedName>
</protein>
<evidence type="ECO:0000313" key="4">
    <source>
        <dbReference type="Proteomes" id="UP000594468"/>
    </source>
</evidence>
<gene>
    <name evidence="3" type="primary">cmr1</name>
    <name evidence="3" type="ORF">G4Y79_14570</name>
</gene>
<dbReference type="KEGG" id="pmet:G4Y79_14570"/>
<dbReference type="Proteomes" id="UP000594468">
    <property type="component" value="Chromosome"/>
</dbReference>
<dbReference type="Pfam" id="PF03787">
    <property type="entry name" value="RAMPs"/>
    <property type="match status" value="1"/>
</dbReference>
<keyword evidence="4" id="KW-1185">Reference proteome</keyword>
<sequence>MPQLRLTIQTITPLLMYGADNKDDRTNSSIRAEPELRATAIRGLLRYWLRAVLGGKFTAISKVYEQESAILGSTNTGSRVNVRVQKGSSMQVEANQTVLPRQTRGYTLSHTGFVPDSEFRITLSTHLLDKSGVLDENGDLVKAVFLMTHFSGLGRRSRRGSGNLRVLGVKGYESELPLDVLPENRDALTQYLAAVSFHISPQSQTVGRRPSFPVFAWDTAVVLVGRQKHIDYEDAYKELWTVSGPYHQEGGIFGDVRPRRSSAIHMRVAATKAGYVAQQTILWSGNGQWNKMKDYIQHCLSQGFDDVYGTWGHWQ</sequence>
<reference evidence="3 4" key="1">
    <citation type="submission" date="2020-02" db="EMBL/GenBank/DDBJ databases">
        <authorList>
            <person name="Zheng R.K."/>
            <person name="Sun C.M."/>
        </authorList>
    </citation>
    <scope>NUCLEOTIDE SEQUENCE [LARGE SCALE GENOMIC DNA]</scope>
    <source>
        <strain evidence="4">rifampicinis</strain>
    </source>
</reference>